<comment type="caution">
    <text evidence="1">The sequence shown here is derived from an EMBL/GenBank/DDBJ whole genome shotgun (WGS) entry which is preliminary data.</text>
</comment>
<evidence type="ECO:0000313" key="2">
    <source>
        <dbReference type="Proteomes" id="UP000305423"/>
    </source>
</evidence>
<dbReference type="RefSeq" id="WP_045964483.1">
    <property type="nucleotide sequence ID" value="NZ_JXXW01000034.1"/>
</dbReference>
<dbReference type="EMBL" id="PNEL01000097">
    <property type="protein sequence ID" value="TMN72307.1"/>
    <property type="molecule type" value="Genomic_DNA"/>
</dbReference>
<dbReference type="AlphaFoldDB" id="A0AAQ2EPP6"/>
<organism evidence="1 2">
    <name type="scientific">Pseudoalteromonas piscicida</name>
    <dbReference type="NCBI Taxonomy" id="43662"/>
    <lineage>
        <taxon>Bacteria</taxon>
        <taxon>Pseudomonadati</taxon>
        <taxon>Pseudomonadota</taxon>
        <taxon>Gammaproteobacteria</taxon>
        <taxon>Alteromonadales</taxon>
        <taxon>Pseudoalteromonadaceae</taxon>
        <taxon>Pseudoalteromonas</taxon>
    </lineage>
</organism>
<sequence>MTLITLGCDLTGHWGNGFALEVSPLLVAMQNENDIAFNMLLLSGHFDLTVEIDNKPECCILLRLCSGEYKGKFEHLIDDINVAYNGFNRAEMVFHVGT</sequence>
<evidence type="ECO:0000313" key="1">
    <source>
        <dbReference type="EMBL" id="TMN72307.1"/>
    </source>
</evidence>
<protein>
    <submittedName>
        <fullName evidence="1">Uncharacterized protein</fullName>
    </submittedName>
</protein>
<name>A0AAQ2EPP6_PSEO7</name>
<gene>
    <name evidence="1" type="ORF">CWB74_22940</name>
</gene>
<accession>A0AAQ2EPP6</accession>
<proteinExistence type="predicted"/>
<reference evidence="1 2" key="1">
    <citation type="submission" date="2017-12" db="EMBL/GenBank/DDBJ databases">
        <authorList>
            <person name="Paulsen S."/>
            <person name="Gram L.K."/>
        </authorList>
    </citation>
    <scope>NUCLEOTIDE SEQUENCE [LARGE SCALE GENOMIC DNA]</scope>
    <source>
        <strain evidence="1 2">S1607</strain>
    </source>
</reference>
<reference evidence="2" key="2">
    <citation type="submission" date="2019-06" db="EMBL/GenBank/DDBJ databases">
        <title>Co-occurence of chitin degradation, pigmentation and bioactivity in marine Pseudoalteromonas.</title>
        <authorList>
            <person name="Sonnenschein E.C."/>
            <person name="Bech P.K."/>
        </authorList>
    </citation>
    <scope>NUCLEOTIDE SEQUENCE [LARGE SCALE GENOMIC DNA]</scope>
    <source>
        <strain evidence="2">S1607</strain>
    </source>
</reference>
<dbReference type="Proteomes" id="UP000305423">
    <property type="component" value="Unassembled WGS sequence"/>
</dbReference>